<dbReference type="AlphaFoldDB" id="A0A7J7J623"/>
<evidence type="ECO:0000313" key="1">
    <source>
        <dbReference type="EMBL" id="KAF6021689.1"/>
    </source>
</evidence>
<name>A0A7J7J623_BUGNE</name>
<accession>A0A7J7J623</accession>
<sequence length="128" mass="14482">MRATDTSQTTHTPGSGCLDNCLKEWYNTSSLEESGDMELPLLIGKVIAEHNNVPVEDLNLMFRVYTQTSVDLIPDVLHSIFSLEPYLTYLLADMYLANAAKLAKLTVELSKEKLTGFFKEYFKHSCKK</sequence>
<proteinExistence type="predicted"/>
<keyword evidence="2" id="KW-1185">Reference proteome</keyword>
<reference evidence="1" key="1">
    <citation type="submission" date="2020-06" db="EMBL/GenBank/DDBJ databases">
        <title>Draft genome of Bugula neritina, a colonial animal packing powerful symbionts and potential medicines.</title>
        <authorList>
            <person name="Rayko M."/>
        </authorList>
    </citation>
    <scope>NUCLEOTIDE SEQUENCE [LARGE SCALE GENOMIC DNA]</scope>
    <source>
        <strain evidence="1">Kwan_BN1</strain>
    </source>
</reference>
<evidence type="ECO:0000313" key="2">
    <source>
        <dbReference type="Proteomes" id="UP000593567"/>
    </source>
</evidence>
<gene>
    <name evidence="1" type="ORF">EB796_020008</name>
</gene>
<organism evidence="1 2">
    <name type="scientific">Bugula neritina</name>
    <name type="common">Brown bryozoan</name>
    <name type="synonym">Sertularia neritina</name>
    <dbReference type="NCBI Taxonomy" id="10212"/>
    <lineage>
        <taxon>Eukaryota</taxon>
        <taxon>Metazoa</taxon>
        <taxon>Spiralia</taxon>
        <taxon>Lophotrochozoa</taxon>
        <taxon>Bryozoa</taxon>
        <taxon>Gymnolaemata</taxon>
        <taxon>Cheilostomatida</taxon>
        <taxon>Flustrina</taxon>
        <taxon>Buguloidea</taxon>
        <taxon>Bugulidae</taxon>
        <taxon>Bugula</taxon>
    </lineage>
</organism>
<dbReference type="Proteomes" id="UP000593567">
    <property type="component" value="Unassembled WGS sequence"/>
</dbReference>
<comment type="caution">
    <text evidence="1">The sequence shown here is derived from an EMBL/GenBank/DDBJ whole genome shotgun (WGS) entry which is preliminary data.</text>
</comment>
<protein>
    <submittedName>
        <fullName evidence="1">Uncharacterized protein</fullName>
    </submittedName>
</protein>
<dbReference type="EMBL" id="VXIV02002980">
    <property type="protein sequence ID" value="KAF6021689.1"/>
    <property type="molecule type" value="Genomic_DNA"/>
</dbReference>